<comment type="cofactor">
    <cofactor evidence="1 6">
        <name>heme</name>
        <dbReference type="ChEBI" id="CHEBI:30413"/>
    </cofactor>
</comment>
<evidence type="ECO:0000256" key="7">
    <source>
        <dbReference type="RuleBase" id="RU000461"/>
    </source>
</evidence>
<evidence type="ECO:0000256" key="2">
    <source>
        <dbReference type="ARBA" id="ARBA00010617"/>
    </source>
</evidence>
<name>A0A9Q9AWD8_9PEZI</name>
<keyword evidence="5 6" id="KW-0408">Iron</keyword>
<dbReference type="GO" id="GO:0020037">
    <property type="term" value="F:heme binding"/>
    <property type="evidence" value="ECO:0007669"/>
    <property type="project" value="InterPro"/>
</dbReference>
<dbReference type="Proteomes" id="UP001056384">
    <property type="component" value="Chromosome 4"/>
</dbReference>
<sequence length="344" mass="37976">MREKIELAVTKITQEGRSGSSVDMLKWWTLMASDISSHLLFGESFCTLEHGEINEYIRVLTNALKGNGIGAELPLLRAIGKRLPIQAFKELFRTNELLADHAKIAVRNMKAPQQNKNVFANIAAEAEKGEGLTDQDVEVETIALFVAGTDTTAISLTYLIWAVLSRPELQKNIETEARNLKAEYRDADIERDCPLLNVAIEEAMRLYGAAPGAFPRTVPGGGIRLGDYFLPQDSIVSTHAYSIHRDPSLFPDPLAFRPERRLANSIERVSDAAKAMFTPFGAGSRTCLGLHIAYMDLRLAAVEFFRRCPGSRVAPSTSNASMEFENFFLIAPKAHCCEIVVGST</sequence>
<evidence type="ECO:0000313" key="8">
    <source>
        <dbReference type="EMBL" id="USW51896.1"/>
    </source>
</evidence>
<dbReference type="SUPFAM" id="SSF48264">
    <property type="entry name" value="Cytochrome P450"/>
    <property type="match status" value="1"/>
</dbReference>
<keyword evidence="3 6" id="KW-0479">Metal-binding</keyword>
<dbReference type="AlphaFoldDB" id="A0A9Q9AWD8"/>
<evidence type="ECO:0000256" key="3">
    <source>
        <dbReference type="ARBA" id="ARBA00022723"/>
    </source>
</evidence>
<protein>
    <submittedName>
        <fullName evidence="8">Cytochrome P450</fullName>
    </submittedName>
</protein>
<keyword evidence="6 7" id="KW-0349">Heme</keyword>
<proteinExistence type="inferred from homology"/>
<dbReference type="InterPro" id="IPR050121">
    <property type="entry name" value="Cytochrome_P450_monoxygenase"/>
</dbReference>
<dbReference type="InterPro" id="IPR017972">
    <property type="entry name" value="Cyt_P450_CS"/>
</dbReference>
<comment type="similarity">
    <text evidence="2 7">Belongs to the cytochrome P450 family.</text>
</comment>
<evidence type="ECO:0000256" key="4">
    <source>
        <dbReference type="ARBA" id="ARBA00023002"/>
    </source>
</evidence>
<dbReference type="PRINTS" id="PR00385">
    <property type="entry name" value="P450"/>
</dbReference>
<evidence type="ECO:0000256" key="5">
    <source>
        <dbReference type="ARBA" id="ARBA00023004"/>
    </source>
</evidence>
<dbReference type="GO" id="GO:0004497">
    <property type="term" value="F:monooxygenase activity"/>
    <property type="evidence" value="ECO:0007669"/>
    <property type="project" value="UniProtKB-KW"/>
</dbReference>
<dbReference type="GO" id="GO:0005506">
    <property type="term" value="F:iron ion binding"/>
    <property type="evidence" value="ECO:0007669"/>
    <property type="project" value="InterPro"/>
</dbReference>
<feature type="binding site" description="axial binding residue" evidence="6">
    <location>
        <position position="287"/>
    </location>
    <ligand>
        <name>heme</name>
        <dbReference type="ChEBI" id="CHEBI:30413"/>
    </ligand>
    <ligandPart>
        <name>Fe</name>
        <dbReference type="ChEBI" id="CHEBI:18248"/>
    </ligandPart>
</feature>
<reference evidence="8" key="1">
    <citation type="submission" date="2022-06" db="EMBL/GenBank/DDBJ databases">
        <title>Complete genome sequences of two strains of the flax pathogen Septoria linicola.</title>
        <authorList>
            <person name="Lapalu N."/>
            <person name="Simon A."/>
            <person name="Demenou B."/>
            <person name="Paumier D."/>
            <person name="Guillot M.-P."/>
            <person name="Gout L."/>
            <person name="Valade R."/>
        </authorList>
    </citation>
    <scope>NUCLEOTIDE SEQUENCE</scope>
    <source>
        <strain evidence="8">SE15195</strain>
    </source>
</reference>
<dbReference type="InterPro" id="IPR002401">
    <property type="entry name" value="Cyt_P450_E_grp-I"/>
</dbReference>
<organism evidence="8 9">
    <name type="scientific">Septoria linicola</name>
    <dbReference type="NCBI Taxonomy" id="215465"/>
    <lineage>
        <taxon>Eukaryota</taxon>
        <taxon>Fungi</taxon>
        <taxon>Dikarya</taxon>
        <taxon>Ascomycota</taxon>
        <taxon>Pezizomycotina</taxon>
        <taxon>Dothideomycetes</taxon>
        <taxon>Dothideomycetidae</taxon>
        <taxon>Mycosphaerellales</taxon>
        <taxon>Mycosphaerellaceae</taxon>
        <taxon>Septoria</taxon>
    </lineage>
</organism>
<dbReference type="InterPro" id="IPR001128">
    <property type="entry name" value="Cyt_P450"/>
</dbReference>
<dbReference type="Pfam" id="PF00067">
    <property type="entry name" value="p450"/>
    <property type="match status" value="1"/>
</dbReference>
<keyword evidence="9" id="KW-1185">Reference proteome</keyword>
<evidence type="ECO:0000256" key="1">
    <source>
        <dbReference type="ARBA" id="ARBA00001971"/>
    </source>
</evidence>
<dbReference type="PROSITE" id="PS00086">
    <property type="entry name" value="CYTOCHROME_P450"/>
    <property type="match status" value="1"/>
</dbReference>
<dbReference type="Gene3D" id="1.10.630.10">
    <property type="entry name" value="Cytochrome P450"/>
    <property type="match status" value="1"/>
</dbReference>
<keyword evidence="4 7" id="KW-0560">Oxidoreductase</keyword>
<dbReference type="PRINTS" id="PR00463">
    <property type="entry name" value="EP450I"/>
</dbReference>
<dbReference type="PANTHER" id="PTHR24305:SF96">
    <property type="entry name" value="CYTOCHROME P450 MONOOXYGENASE STCB-RELATED"/>
    <property type="match status" value="1"/>
</dbReference>
<accession>A0A9Q9AWD8</accession>
<dbReference type="PANTHER" id="PTHR24305">
    <property type="entry name" value="CYTOCHROME P450"/>
    <property type="match status" value="1"/>
</dbReference>
<dbReference type="EMBL" id="CP099421">
    <property type="protein sequence ID" value="USW51896.1"/>
    <property type="molecule type" value="Genomic_DNA"/>
</dbReference>
<evidence type="ECO:0000313" key="9">
    <source>
        <dbReference type="Proteomes" id="UP001056384"/>
    </source>
</evidence>
<evidence type="ECO:0000256" key="6">
    <source>
        <dbReference type="PIRSR" id="PIRSR602401-1"/>
    </source>
</evidence>
<gene>
    <name evidence="8" type="ORF">Slin15195_G052150</name>
</gene>
<dbReference type="InterPro" id="IPR036396">
    <property type="entry name" value="Cyt_P450_sf"/>
</dbReference>
<keyword evidence="7" id="KW-0503">Monooxygenase</keyword>
<dbReference type="GO" id="GO:0016705">
    <property type="term" value="F:oxidoreductase activity, acting on paired donors, with incorporation or reduction of molecular oxygen"/>
    <property type="evidence" value="ECO:0007669"/>
    <property type="project" value="InterPro"/>
</dbReference>